<feature type="transmembrane region" description="Helical" evidence="1">
    <location>
        <begin position="21"/>
        <end position="41"/>
    </location>
</feature>
<keyword evidence="1" id="KW-0472">Membrane</keyword>
<comment type="caution">
    <text evidence="3">The sequence shown here is derived from an EMBL/GenBank/DDBJ whole genome shotgun (WGS) entry which is preliminary data.</text>
</comment>
<dbReference type="AlphaFoldDB" id="A0A5J4QGB5"/>
<dbReference type="PANTHER" id="PTHR30298">
    <property type="entry name" value="H REPEAT-ASSOCIATED PREDICTED TRANSPOSASE"/>
    <property type="match status" value="1"/>
</dbReference>
<dbReference type="EMBL" id="SNRY01003478">
    <property type="protein sequence ID" value="KAA6320827.1"/>
    <property type="molecule type" value="Genomic_DNA"/>
</dbReference>
<protein>
    <recommendedName>
        <fullName evidence="2">H repeat-associated protein N-terminal domain-containing protein</fullName>
    </recommendedName>
</protein>
<sequence>MTLIESLQSLPDYRRSRGQRFPLMALLLITILAMMSGKYQYREISRFAKNNQDYLLKRLGLKCSFMPSHVTIRAMMQRLDFEQLQERFHSWAKSYVDIGEQDWLCIDGKAVKSTVSDYSSSYQNFLSLVSVFPQRMEQVIHVEKLENKKTGEAQVVEELLAKLDLQDTIITMDALHCKKNARSHPGEQ</sequence>
<proteinExistence type="predicted"/>
<keyword evidence="1" id="KW-0812">Transmembrane</keyword>
<dbReference type="InterPro" id="IPR047647">
    <property type="entry name" value="ISAs1_transpos"/>
</dbReference>
<evidence type="ECO:0000313" key="3">
    <source>
        <dbReference type="EMBL" id="KAA6320827.1"/>
    </source>
</evidence>
<dbReference type="Pfam" id="PF13808">
    <property type="entry name" value="DDE_Tnp_1_assoc"/>
    <property type="match status" value="1"/>
</dbReference>
<dbReference type="InterPro" id="IPR032806">
    <property type="entry name" value="YbfD_N"/>
</dbReference>
<dbReference type="InterPro" id="IPR051698">
    <property type="entry name" value="Transposase_11-like"/>
</dbReference>
<keyword evidence="1" id="KW-1133">Transmembrane helix</keyword>
<evidence type="ECO:0000259" key="2">
    <source>
        <dbReference type="Pfam" id="PF13808"/>
    </source>
</evidence>
<feature type="domain" description="H repeat-associated protein N-terminal" evidence="2">
    <location>
        <begin position="5"/>
        <end position="92"/>
    </location>
</feature>
<reference evidence="3" key="1">
    <citation type="submission" date="2019-03" db="EMBL/GenBank/DDBJ databases">
        <title>Single cell metagenomics reveals metabolic interactions within the superorganism composed of flagellate Streblomastix strix and complex community of Bacteroidetes bacteria on its surface.</title>
        <authorList>
            <person name="Treitli S.C."/>
            <person name="Kolisko M."/>
            <person name="Husnik F."/>
            <person name="Keeling P."/>
            <person name="Hampl V."/>
        </authorList>
    </citation>
    <scope>NUCLEOTIDE SEQUENCE</scope>
    <source>
        <strain evidence="3">STM</strain>
    </source>
</reference>
<gene>
    <name evidence="3" type="ORF">EZS27_029451</name>
</gene>
<dbReference type="PANTHER" id="PTHR30298:SF0">
    <property type="entry name" value="PROTEIN YBFL-RELATED"/>
    <property type="match status" value="1"/>
</dbReference>
<organism evidence="3">
    <name type="scientific">termite gut metagenome</name>
    <dbReference type="NCBI Taxonomy" id="433724"/>
    <lineage>
        <taxon>unclassified sequences</taxon>
        <taxon>metagenomes</taxon>
        <taxon>organismal metagenomes</taxon>
    </lineage>
</organism>
<dbReference type="NCBIfam" id="NF033564">
    <property type="entry name" value="transpos_ISAs1"/>
    <property type="match status" value="1"/>
</dbReference>
<evidence type="ECO:0000256" key="1">
    <source>
        <dbReference type="SAM" id="Phobius"/>
    </source>
</evidence>
<name>A0A5J4QGB5_9ZZZZ</name>
<accession>A0A5J4QGB5</accession>